<evidence type="ECO:0008006" key="6">
    <source>
        <dbReference type="Google" id="ProtNLM"/>
    </source>
</evidence>
<feature type="transmembrane region" description="Helical" evidence="2">
    <location>
        <begin position="285"/>
        <end position="308"/>
    </location>
</feature>
<dbReference type="GO" id="GO:0032025">
    <property type="term" value="P:response to cobalt ion"/>
    <property type="evidence" value="ECO:0007669"/>
    <property type="project" value="TreeGrafter"/>
</dbReference>
<sequence>MKRASLVTAVAVLCLGAAAPAVQAHPLGNFSVNHYDGLVLTPDGIEDRLVVDTAEIPTAQDEGATDTDRDGRISRTEAAERAAARCAEQASRTRVTVGGRRLPWRSTRSGLTYTKGEAGLPVARLACTLHADARLGEPAYVSFASAADPDRTGWKEITAVGQDGVRLAESSVRADSETGGLQDYPVIARSRPRHTVTAELRTEPGAGPQAADARQHKAAPGEPEFLPALEHRLTALTTGRDLTLPVGLLAILLTVLLGAGHAALPGHAKLAVAACLARRERGVRAAVAVGATVTVTHTVGVLATGLILTASAGFAGERLLGWLGLASGALIAVVGTGLVFSAVRTLRSGKKHAHDHHGHSHTHTHDTPRKGVLPLLGVGLAGSLVPSPSALVVLLGAVALSRTAFGVLLVIGYGLGMAATLTGAGLLLSGGGSRLAQLGERRLPALKRVTPYGSLLTAVAVLAVGLGLTLRALST</sequence>
<dbReference type="GO" id="GO:0010045">
    <property type="term" value="P:response to nickel cation"/>
    <property type="evidence" value="ECO:0007669"/>
    <property type="project" value="TreeGrafter"/>
</dbReference>
<feature type="transmembrane region" description="Helical" evidence="2">
    <location>
        <begin position="449"/>
        <end position="470"/>
    </location>
</feature>
<feature type="transmembrane region" description="Helical" evidence="2">
    <location>
        <begin position="320"/>
        <end position="343"/>
    </location>
</feature>
<dbReference type="GO" id="GO:0046583">
    <property type="term" value="F:monoatomic cation efflux transmembrane transporter activity"/>
    <property type="evidence" value="ECO:0007669"/>
    <property type="project" value="TreeGrafter"/>
</dbReference>
<dbReference type="AlphaFoldDB" id="A0A7K0CP71"/>
<keyword evidence="2" id="KW-1133">Transmembrane helix</keyword>
<evidence type="ECO:0000256" key="1">
    <source>
        <dbReference type="SAM" id="MobiDB-lite"/>
    </source>
</evidence>
<feature type="chain" id="PRO_5029555222" description="High-affinity nickel-transporter" evidence="3">
    <location>
        <begin position="25"/>
        <end position="475"/>
    </location>
</feature>
<reference evidence="4 5" key="1">
    <citation type="submission" date="2019-10" db="EMBL/GenBank/DDBJ databases">
        <title>Streptomyces smaragdinus sp. nov. and Streptomyces fabii sp. nov., isolated from the gut of fungus growing-termite Macrotermes natalensis.</title>
        <authorList>
            <person name="Schwitalla J."/>
            <person name="Benndorf R."/>
            <person name="Martin K."/>
            <person name="De Beer W."/>
            <person name="Kaster A.-K."/>
            <person name="Vollmers J."/>
            <person name="Poulsen M."/>
            <person name="Beemelmanns C."/>
        </authorList>
    </citation>
    <scope>NUCLEOTIDE SEQUENCE [LARGE SCALE GENOMIC DNA]</scope>
    <source>
        <strain evidence="4 5">RB5</strain>
    </source>
</reference>
<feature type="transmembrane region" description="Helical" evidence="2">
    <location>
        <begin position="404"/>
        <end position="428"/>
    </location>
</feature>
<feature type="transmembrane region" description="Helical" evidence="2">
    <location>
        <begin position="242"/>
        <end position="264"/>
    </location>
</feature>
<keyword evidence="5" id="KW-1185">Reference proteome</keyword>
<name>A0A7K0CP71_9ACTN</name>
<feature type="region of interest" description="Disordered" evidence="1">
    <location>
        <begin position="201"/>
        <end position="222"/>
    </location>
</feature>
<organism evidence="4 5">
    <name type="scientific">Streptomyces smaragdinus</name>
    <dbReference type="NCBI Taxonomy" id="2585196"/>
    <lineage>
        <taxon>Bacteria</taxon>
        <taxon>Bacillati</taxon>
        <taxon>Actinomycetota</taxon>
        <taxon>Actinomycetes</taxon>
        <taxon>Kitasatosporales</taxon>
        <taxon>Streptomycetaceae</taxon>
        <taxon>Streptomyces</taxon>
    </lineage>
</organism>
<gene>
    <name evidence="4" type="ORF">SRB5_53800</name>
</gene>
<dbReference type="PANTHER" id="PTHR40659:SF1">
    <property type="entry name" value="NICKEL_COBALT EFFLUX SYSTEM RCNA"/>
    <property type="match status" value="1"/>
</dbReference>
<dbReference type="GO" id="GO:0005886">
    <property type="term" value="C:plasma membrane"/>
    <property type="evidence" value="ECO:0007669"/>
    <property type="project" value="UniProtKB-SubCell"/>
</dbReference>
<evidence type="ECO:0000313" key="4">
    <source>
        <dbReference type="EMBL" id="MQY15201.1"/>
    </source>
</evidence>
<dbReference type="EMBL" id="WEGJ01000030">
    <property type="protein sequence ID" value="MQY15201.1"/>
    <property type="molecule type" value="Genomic_DNA"/>
</dbReference>
<keyword evidence="2" id="KW-0472">Membrane</keyword>
<dbReference type="PANTHER" id="PTHR40659">
    <property type="entry name" value="NICKEL/COBALT EFFLUX SYSTEM RCNA"/>
    <property type="match status" value="1"/>
</dbReference>
<protein>
    <recommendedName>
        <fullName evidence="6">High-affinity nickel-transporter</fullName>
    </recommendedName>
</protein>
<comment type="caution">
    <text evidence="4">The sequence shown here is derived from an EMBL/GenBank/DDBJ whole genome shotgun (WGS) entry which is preliminary data.</text>
</comment>
<feature type="signal peptide" evidence="3">
    <location>
        <begin position="1"/>
        <end position="24"/>
    </location>
</feature>
<evidence type="ECO:0000256" key="3">
    <source>
        <dbReference type="SAM" id="SignalP"/>
    </source>
</evidence>
<keyword evidence="2" id="KW-0812">Transmembrane</keyword>
<feature type="transmembrane region" description="Helical" evidence="2">
    <location>
        <begin position="372"/>
        <end position="398"/>
    </location>
</feature>
<dbReference type="GO" id="GO:0006824">
    <property type="term" value="P:cobalt ion transport"/>
    <property type="evidence" value="ECO:0007669"/>
    <property type="project" value="UniProtKB-KW"/>
</dbReference>
<dbReference type="InterPro" id="IPR051224">
    <property type="entry name" value="NiCoT_RcnA"/>
</dbReference>
<evidence type="ECO:0000256" key="2">
    <source>
        <dbReference type="SAM" id="Phobius"/>
    </source>
</evidence>
<evidence type="ECO:0000313" key="5">
    <source>
        <dbReference type="Proteomes" id="UP000466345"/>
    </source>
</evidence>
<dbReference type="RefSeq" id="WP_194293043.1">
    <property type="nucleotide sequence ID" value="NZ_WEGJ01000030.1"/>
</dbReference>
<dbReference type="GO" id="GO:0015099">
    <property type="term" value="F:nickel cation transmembrane transporter activity"/>
    <property type="evidence" value="ECO:0007669"/>
    <property type="project" value="TreeGrafter"/>
</dbReference>
<proteinExistence type="predicted"/>
<keyword evidence="3" id="KW-0732">Signal</keyword>
<dbReference type="Proteomes" id="UP000466345">
    <property type="component" value="Unassembled WGS sequence"/>
</dbReference>
<accession>A0A7K0CP71</accession>